<keyword evidence="2" id="KW-1185">Reference proteome</keyword>
<reference evidence="1 2" key="1">
    <citation type="journal article" date="2014" name="Arch. Microbiol.">
        <title>Bacillus mesophilum sp. nov., strain IITR-54T, a novel 4-chlorobiphenyl dechlorinating bacterium.</title>
        <authorList>
            <person name="Manickam N."/>
            <person name="Singh N.K."/>
            <person name="Bajaj A."/>
            <person name="Kumar R.M."/>
            <person name="Kaur G."/>
            <person name="Kaur N."/>
            <person name="Bala M."/>
            <person name="Kumar A."/>
            <person name="Mayilraj S."/>
        </authorList>
    </citation>
    <scope>NUCLEOTIDE SEQUENCE [LARGE SCALE GENOMIC DNA]</scope>
    <source>
        <strain evidence="1 2">IITR-54</strain>
    </source>
</reference>
<proteinExistence type="predicted"/>
<dbReference type="RefSeq" id="WP_151573599.1">
    <property type="nucleotide sequence ID" value="NZ_WBOT01000002.1"/>
</dbReference>
<sequence length="66" mass="7490">MNNKKLVLPKKETIDLTENATYVVSDGKLEKLPMPRTGYGEHVVEWLGGHMHKSVNTEVKKAVRNE</sequence>
<comment type="caution">
    <text evidence="1">The sequence shown here is derived from an EMBL/GenBank/DDBJ whole genome shotgun (WGS) entry which is preliminary data.</text>
</comment>
<protein>
    <submittedName>
        <fullName evidence="1">DUF3954 domain-containing protein</fullName>
    </submittedName>
</protein>
<dbReference type="Pfam" id="PF13128">
    <property type="entry name" value="DUF3954"/>
    <property type="match status" value="1"/>
</dbReference>
<name>A0A7V7UWL2_9BACI</name>
<accession>A0A7V7UWL2</accession>
<evidence type="ECO:0000313" key="1">
    <source>
        <dbReference type="EMBL" id="KAB2334285.1"/>
    </source>
</evidence>
<organism evidence="1 2">
    <name type="scientific">Bacillus mesophilum</name>
    <dbReference type="NCBI Taxonomy" id="1071718"/>
    <lineage>
        <taxon>Bacteria</taxon>
        <taxon>Bacillati</taxon>
        <taxon>Bacillota</taxon>
        <taxon>Bacilli</taxon>
        <taxon>Bacillales</taxon>
        <taxon>Bacillaceae</taxon>
        <taxon>Bacillus</taxon>
    </lineage>
</organism>
<gene>
    <name evidence="1" type="ORF">F7732_09450</name>
</gene>
<dbReference type="OrthoDB" id="2909155at2"/>
<evidence type="ECO:0000313" key="2">
    <source>
        <dbReference type="Proteomes" id="UP000441354"/>
    </source>
</evidence>
<dbReference type="Proteomes" id="UP000441354">
    <property type="component" value="Unassembled WGS sequence"/>
</dbReference>
<dbReference type="InterPro" id="IPR025017">
    <property type="entry name" value="DUF3954"/>
</dbReference>
<dbReference type="AlphaFoldDB" id="A0A7V7UWL2"/>
<dbReference type="EMBL" id="WBOT01000002">
    <property type="protein sequence ID" value="KAB2334285.1"/>
    <property type="molecule type" value="Genomic_DNA"/>
</dbReference>